<gene>
    <name evidence="2" type="ORF">AGLY_016188</name>
</gene>
<comment type="caution">
    <text evidence="2">The sequence shown here is derived from an EMBL/GenBank/DDBJ whole genome shotgun (WGS) entry which is preliminary data.</text>
</comment>
<dbReference type="PANTHER" id="PTHR47160:SF8">
    <property type="entry name" value="MULE TRANSPOSASE DOMAIN-CONTAINING PROTEIN"/>
    <property type="match status" value="1"/>
</dbReference>
<keyword evidence="3" id="KW-1185">Reference proteome</keyword>
<dbReference type="InterPro" id="IPR018289">
    <property type="entry name" value="MULE_transposase_dom"/>
</dbReference>
<dbReference type="AlphaFoldDB" id="A0A6G0SZ27"/>
<evidence type="ECO:0000313" key="3">
    <source>
        <dbReference type="Proteomes" id="UP000475862"/>
    </source>
</evidence>
<proteinExistence type="predicted"/>
<evidence type="ECO:0000313" key="2">
    <source>
        <dbReference type="EMBL" id="KAE9523636.1"/>
    </source>
</evidence>
<accession>A0A6G0SZ27</accession>
<dbReference type="Proteomes" id="UP000475862">
    <property type="component" value="Unassembled WGS sequence"/>
</dbReference>
<dbReference type="Pfam" id="PF10551">
    <property type="entry name" value="MULE"/>
    <property type="match status" value="1"/>
</dbReference>
<dbReference type="EMBL" id="VYZN01000079">
    <property type="protein sequence ID" value="KAE9523636.1"/>
    <property type="molecule type" value="Genomic_DNA"/>
</dbReference>
<organism evidence="2 3">
    <name type="scientific">Aphis glycines</name>
    <name type="common">Soybean aphid</name>
    <dbReference type="NCBI Taxonomy" id="307491"/>
    <lineage>
        <taxon>Eukaryota</taxon>
        <taxon>Metazoa</taxon>
        <taxon>Ecdysozoa</taxon>
        <taxon>Arthropoda</taxon>
        <taxon>Hexapoda</taxon>
        <taxon>Insecta</taxon>
        <taxon>Pterygota</taxon>
        <taxon>Neoptera</taxon>
        <taxon>Paraneoptera</taxon>
        <taxon>Hemiptera</taxon>
        <taxon>Sternorrhyncha</taxon>
        <taxon>Aphidomorpha</taxon>
        <taxon>Aphidoidea</taxon>
        <taxon>Aphididae</taxon>
        <taxon>Aphidini</taxon>
        <taxon>Aphis</taxon>
        <taxon>Aphis</taxon>
    </lineage>
</organism>
<sequence length="277" mass="32243">MEVLHKLPAKIIRCELSKCDIETIDAQDLCRIRKNIHASRCSTVPTLPKTLDETHNILKNYNLMTNRGEHFLFINSAETNIIGFSCDSNLEVFREMKTVFIDGTFKSCPKLFYQLFTVHGVKNNHYVPLVFFLLSNKTSDTYTKAFRLIQNYLSPDKIYADFEIAIHVAISEVWPLAQLKGCRFHLGQVWWRKIQQLRLSKEFKNKDSEIGGILKLFFGLSLLSLQEVSDCCINELMSLKPINEKLEDFFDFILENYIDKNCLFPPTMWTEYTSSIE</sequence>
<feature type="domain" description="MULE transposase" evidence="1">
    <location>
        <begin position="99"/>
        <end position="186"/>
    </location>
</feature>
<dbReference type="OrthoDB" id="6624520at2759"/>
<protein>
    <recommendedName>
        <fullName evidence="1">MULE transposase domain-containing protein</fullName>
    </recommendedName>
</protein>
<reference evidence="2 3" key="1">
    <citation type="submission" date="2019-08" db="EMBL/GenBank/DDBJ databases">
        <title>The genome of the soybean aphid Biotype 1, its phylome, world population structure and adaptation to the North American continent.</title>
        <authorList>
            <person name="Giordano R."/>
            <person name="Donthu R.K."/>
            <person name="Hernandez A.G."/>
            <person name="Wright C.L."/>
            <person name="Zimin A.V."/>
        </authorList>
    </citation>
    <scope>NUCLEOTIDE SEQUENCE [LARGE SCALE GENOMIC DNA]</scope>
    <source>
        <tissue evidence="2">Whole aphids</tissue>
    </source>
</reference>
<dbReference type="PANTHER" id="PTHR47160">
    <property type="entry name" value="PUTATIVE-RELATED"/>
    <property type="match status" value="1"/>
</dbReference>
<name>A0A6G0SZ27_APHGL</name>
<evidence type="ECO:0000259" key="1">
    <source>
        <dbReference type="Pfam" id="PF10551"/>
    </source>
</evidence>